<organism evidence="6 7">
    <name type="scientific">Zasmidium cellare</name>
    <name type="common">Wine cellar mold</name>
    <name type="synonym">Racodium cellare</name>
    <dbReference type="NCBI Taxonomy" id="395010"/>
    <lineage>
        <taxon>Eukaryota</taxon>
        <taxon>Fungi</taxon>
        <taxon>Dikarya</taxon>
        <taxon>Ascomycota</taxon>
        <taxon>Pezizomycotina</taxon>
        <taxon>Dothideomycetes</taxon>
        <taxon>Dothideomycetidae</taxon>
        <taxon>Mycosphaerellales</taxon>
        <taxon>Mycosphaerellaceae</taxon>
        <taxon>Zasmidium</taxon>
    </lineage>
</organism>
<evidence type="ECO:0000256" key="5">
    <source>
        <dbReference type="ARBA" id="ARBA00023014"/>
    </source>
</evidence>
<evidence type="ECO:0000313" key="7">
    <source>
        <dbReference type="Proteomes" id="UP001305779"/>
    </source>
</evidence>
<dbReference type="Proteomes" id="UP001305779">
    <property type="component" value="Unassembled WGS sequence"/>
</dbReference>
<accession>A0ABR0ESJ5</accession>
<protein>
    <recommendedName>
        <fullName evidence="8">FAD dependent oxidoreductase</fullName>
    </recommendedName>
</protein>
<dbReference type="EMBL" id="JAXOVC010000003">
    <property type="protein sequence ID" value="KAK4504105.1"/>
    <property type="molecule type" value="Genomic_DNA"/>
</dbReference>
<gene>
    <name evidence="6" type="ORF">PRZ48_005020</name>
</gene>
<keyword evidence="4" id="KW-0408">Iron</keyword>
<keyword evidence="7" id="KW-1185">Reference proteome</keyword>
<keyword evidence="5" id="KW-0411">Iron-sulfur</keyword>
<evidence type="ECO:0000256" key="3">
    <source>
        <dbReference type="ARBA" id="ARBA00023002"/>
    </source>
</evidence>
<dbReference type="Pfam" id="PF12831">
    <property type="entry name" value="FAD_oxidored"/>
    <property type="match status" value="1"/>
</dbReference>
<evidence type="ECO:0000256" key="4">
    <source>
        <dbReference type="ARBA" id="ARBA00023004"/>
    </source>
</evidence>
<dbReference type="PANTHER" id="PTHR43498">
    <property type="entry name" value="FERREDOXIN:COB-COM HETERODISULFIDE REDUCTASE SUBUNIT A"/>
    <property type="match status" value="1"/>
</dbReference>
<keyword evidence="2" id="KW-0479">Metal-binding</keyword>
<dbReference type="PANTHER" id="PTHR43498:SF1">
    <property type="entry name" value="COB--COM HETERODISULFIDE REDUCTASE IRON-SULFUR SUBUNIT A"/>
    <property type="match status" value="1"/>
</dbReference>
<evidence type="ECO:0000313" key="6">
    <source>
        <dbReference type="EMBL" id="KAK4504105.1"/>
    </source>
</evidence>
<reference evidence="6 7" key="1">
    <citation type="journal article" date="2023" name="G3 (Bethesda)">
        <title>A chromosome-level genome assembly of Zasmidium syzygii isolated from banana leaves.</title>
        <authorList>
            <person name="van Westerhoven A.C."/>
            <person name="Mehrabi R."/>
            <person name="Talebi R."/>
            <person name="Steentjes M.B.F."/>
            <person name="Corcolon B."/>
            <person name="Chong P.A."/>
            <person name="Kema G.H.J."/>
            <person name="Seidl M.F."/>
        </authorList>
    </citation>
    <scope>NUCLEOTIDE SEQUENCE [LARGE SCALE GENOMIC DNA]</scope>
    <source>
        <strain evidence="6 7">P124</strain>
    </source>
</reference>
<comment type="caution">
    <text evidence="6">The sequence shown here is derived from an EMBL/GenBank/DDBJ whole genome shotgun (WGS) entry which is preliminary data.</text>
</comment>
<name>A0ABR0ESJ5_ZASCE</name>
<evidence type="ECO:0000256" key="1">
    <source>
        <dbReference type="ARBA" id="ARBA00022485"/>
    </source>
</evidence>
<dbReference type="SUPFAM" id="SSF51905">
    <property type="entry name" value="FAD/NAD(P)-binding domain"/>
    <property type="match status" value="1"/>
</dbReference>
<dbReference type="Gene3D" id="3.50.50.60">
    <property type="entry name" value="FAD/NAD(P)-binding domain"/>
    <property type="match status" value="1"/>
</dbReference>
<sequence length="598" mass="66261">MDQYPPGLLLEAESFTHHGGWTLDCQFQLTMGSPYLLAHGNGVPVADATTTITVHDPGTRNVYVRAKDWVPGHHPGRFNVLVNGRVLEKVFGANDRDWNWEVGGRVWLGEGENDVVLRDLTGFCGRCDTIFFTKGDVAPPEGVDEDSMAWRRRLRGLPAEPVDAGTFDVVVVGGGFVGSAAALTAARLGCRVALVQDRPVLGGNASVEIGLSPRGEQGSLVKELVQRHEDGDLVALRLLEAEKTAKVFLHHTVYNATSSGSKIVSVDAREARTGREIRFSASTFIDCSGKAVFGDFAGAETLFGRESRSEYGERHAPVEADSMHHGNTVFFRTGEADHPVPFPAVPWATEVAKDYADLGGQLITPGFKNGPGPKVVPPDFTPDPTVYRRMYRPHTHYWEYGQWLDPYTQAEHIRDHLLRAIYGTFSNVKTLEPEKWTNLQFEHVAFVPGQGEFRRYKGAHILSELEIRSHRVFEDAVVKNGSAFCLHYPGHEKYDFRLRHWVWDERDGKPFDIPFRSLYSSNIENLMMAGKHISVTHIAGSCTKFMGNGAQHAIATGVAAYLCSKHETTPAGLYERHLPELQRRVAEITAAGGQRSHL</sequence>
<keyword evidence="3" id="KW-0560">Oxidoreductase</keyword>
<evidence type="ECO:0000256" key="2">
    <source>
        <dbReference type="ARBA" id="ARBA00022723"/>
    </source>
</evidence>
<dbReference type="InterPro" id="IPR036188">
    <property type="entry name" value="FAD/NAD-bd_sf"/>
</dbReference>
<proteinExistence type="predicted"/>
<evidence type="ECO:0008006" key="8">
    <source>
        <dbReference type="Google" id="ProtNLM"/>
    </source>
</evidence>
<dbReference type="InterPro" id="IPR039650">
    <property type="entry name" value="HdrA-like"/>
</dbReference>
<keyword evidence="1" id="KW-0004">4Fe-4S</keyword>